<accession>A0A084T1D2</accession>
<dbReference type="InterPro" id="IPR013783">
    <property type="entry name" value="Ig-like_fold"/>
</dbReference>
<organism evidence="2 3">
    <name type="scientific">Archangium violaceum Cb vi76</name>
    <dbReference type="NCBI Taxonomy" id="1406225"/>
    <lineage>
        <taxon>Bacteria</taxon>
        <taxon>Pseudomonadati</taxon>
        <taxon>Myxococcota</taxon>
        <taxon>Myxococcia</taxon>
        <taxon>Myxococcales</taxon>
        <taxon>Cystobacterineae</taxon>
        <taxon>Archangiaceae</taxon>
        <taxon>Archangium</taxon>
    </lineage>
</organism>
<gene>
    <name evidence="2" type="ORF">Q664_02490</name>
</gene>
<evidence type="ECO:0000256" key="1">
    <source>
        <dbReference type="SAM" id="MobiDB-lite"/>
    </source>
</evidence>
<reference evidence="2 3" key="1">
    <citation type="submission" date="2014-07" db="EMBL/GenBank/DDBJ databases">
        <title>Draft Genome Sequence of Gephyronic Acid Producer, Cystobacter violaceus Strain Cb vi76.</title>
        <authorList>
            <person name="Stevens D.C."/>
            <person name="Young J."/>
            <person name="Carmichael R."/>
            <person name="Tan J."/>
            <person name="Taylor R.E."/>
        </authorList>
    </citation>
    <scope>NUCLEOTIDE SEQUENCE [LARGE SCALE GENOMIC DNA]</scope>
    <source>
        <strain evidence="2 3">Cb vi76</strain>
    </source>
</reference>
<comment type="caution">
    <text evidence="2">The sequence shown here is derived from an EMBL/GenBank/DDBJ whole genome shotgun (WGS) entry which is preliminary data.</text>
</comment>
<evidence type="ECO:0000313" key="3">
    <source>
        <dbReference type="Proteomes" id="UP000028547"/>
    </source>
</evidence>
<feature type="compositionally biased region" description="Low complexity" evidence="1">
    <location>
        <begin position="259"/>
        <end position="269"/>
    </location>
</feature>
<dbReference type="Gene3D" id="2.60.40.10">
    <property type="entry name" value="Immunoglobulins"/>
    <property type="match status" value="1"/>
</dbReference>
<protein>
    <recommendedName>
        <fullName evidence="4">Invasin domain-containing protein</fullName>
    </recommendedName>
</protein>
<dbReference type="Proteomes" id="UP000028547">
    <property type="component" value="Unassembled WGS sequence"/>
</dbReference>
<feature type="region of interest" description="Disordered" evidence="1">
    <location>
        <begin position="236"/>
        <end position="288"/>
    </location>
</feature>
<dbReference type="EMBL" id="JPMI01000010">
    <property type="protein sequence ID" value="KFA94517.1"/>
    <property type="molecule type" value="Genomic_DNA"/>
</dbReference>
<name>A0A084T1D2_9BACT</name>
<sequence length="466" mass="48305">MTGQAVALRSDKPFVTSEDTARLELSVLDEAGQPLSDAQVSLSVNTGSVTEPTPARDGTFHATYRPPSKQGPLVALFHATVKRGTRGSGAWLALPVHGPYSLRVKAPPRSRVQVSVGAASYGPVVAAASGEAVVPVLLPPGVTSAQVTIIERSRKSRTQTVPLPEPRFPRVQLVAMEAPIQGRPVRLQGFVVDDSGNPAVALPPLAVSAEQGTLGPIEAKEGGVFELPFTASTTSTAPVNISASPIDESERSFTLQVEPRPASPGGPARPDSPELVASPGQPPPSQWSPWQPTLGAFLFVHSNAARSNGAGLQLEGALRLATLPVEALVQVELRGNTTVSTTLAADGPNPVTKTFTLGGGALRLGARWSHPVLSRGLLFADASAGLLHMRGDLELKSNEDTVTQELRSTGLDVTVGAGFAWRLGPGRVAGQVQWGYAPGSQQVSGNLGGLSLGVGYQLTLGGGPRP</sequence>
<dbReference type="AlphaFoldDB" id="A0A084T1D2"/>
<proteinExistence type="predicted"/>
<evidence type="ECO:0000313" key="2">
    <source>
        <dbReference type="EMBL" id="KFA94517.1"/>
    </source>
</evidence>
<evidence type="ECO:0008006" key="4">
    <source>
        <dbReference type="Google" id="ProtNLM"/>
    </source>
</evidence>
<dbReference type="RefSeq" id="WP_043389481.1">
    <property type="nucleotide sequence ID" value="NZ_JPMI01000010.1"/>
</dbReference>